<reference evidence="1" key="1">
    <citation type="submission" date="2022-11" db="EMBL/GenBank/DDBJ databases">
        <authorList>
            <person name="Kikuchi T."/>
        </authorList>
    </citation>
    <scope>NUCLEOTIDE SEQUENCE</scope>
    <source>
        <strain evidence="1">PS1010</strain>
    </source>
</reference>
<dbReference type="AlphaFoldDB" id="A0A9P1NBK1"/>
<keyword evidence="2" id="KW-1185">Reference proteome</keyword>
<evidence type="ECO:0000313" key="1">
    <source>
        <dbReference type="EMBL" id="CAI5455457.1"/>
    </source>
</evidence>
<evidence type="ECO:0000313" key="2">
    <source>
        <dbReference type="Proteomes" id="UP001152747"/>
    </source>
</evidence>
<gene>
    <name evidence="1" type="ORF">CAMP_LOCUS18094</name>
</gene>
<comment type="caution">
    <text evidence="1">The sequence shown here is derived from an EMBL/GenBank/DDBJ whole genome shotgun (WGS) entry which is preliminary data.</text>
</comment>
<organism evidence="1 2">
    <name type="scientific">Caenorhabditis angaria</name>
    <dbReference type="NCBI Taxonomy" id="860376"/>
    <lineage>
        <taxon>Eukaryota</taxon>
        <taxon>Metazoa</taxon>
        <taxon>Ecdysozoa</taxon>
        <taxon>Nematoda</taxon>
        <taxon>Chromadorea</taxon>
        <taxon>Rhabditida</taxon>
        <taxon>Rhabditina</taxon>
        <taxon>Rhabditomorpha</taxon>
        <taxon>Rhabditoidea</taxon>
        <taxon>Rhabditidae</taxon>
        <taxon>Peloderinae</taxon>
        <taxon>Caenorhabditis</taxon>
    </lineage>
</organism>
<dbReference type="Proteomes" id="UP001152747">
    <property type="component" value="Unassembled WGS sequence"/>
</dbReference>
<name>A0A9P1NBK1_9PELO</name>
<protein>
    <submittedName>
        <fullName evidence="1">Uncharacterized protein</fullName>
    </submittedName>
</protein>
<accession>A0A9P1NBK1</accession>
<proteinExistence type="predicted"/>
<dbReference type="EMBL" id="CANHGI010000006">
    <property type="protein sequence ID" value="CAI5455457.1"/>
    <property type="molecule type" value="Genomic_DNA"/>
</dbReference>
<sequence>MNARRITYWYNMREKTFNIQNEKNLLLFPNGDRKAPHRGFSPKAREYLRPDIKVEIGFVAKCKIIVADKISEWKRFVCGLFIFLETDV</sequence>